<dbReference type="PROSITE" id="PS00622">
    <property type="entry name" value="HTH_LUXR_1"/>
    <property type="match status" value="1"/>
</dbReference>
<dbReference type="CDD" id="cd06170">
    <property type="entry name" value="LuxR_C_like"/>
    <property type="match status" value="1"/>
</dbReference>
<dbReference type="RefSeq" id="WP_163480558.1">
    <property type="nucleotide sequence ID" value="NZ_JAAGWF010000007.1"/>
</dbReference>
<evidence type="ECO:0000256" key="2">
    <source>
        <dbReference type="ARBA" id="ARBA00022840"/>
    </source>
</evidence>
<evidence type="ECO:0000313" key="4">
    <source>
        <dbReference type="EMBL" id="NEK57381.1"/>
    </source>
</evidence>
<evidence type="ECO:0000256" key="1">
    <source>
        <dbReference type="ARBA" id="ARBA00022741"/>
    </source>
</evidence>
<protein>
    <submittedName>
        <fullName evidence="4">AAA family ATPase</fullName>
    </submittedName>
</protein>
<dbReference type="AlphaFoldDB" id="A0A7K3VXK5"/>
<dbReference type="PANTHER" id="PTHR16305">
    <property type="entry name" value="TESTICULAR SOLUBLE ADENYLYL CYCLASE"/>
    <property type="match status" value="1"/>
</dbReference>
<evidence type="ECO:0000259" key="3">
    <source>
        <dbReference type="PROSITE" id="PS50043"/>
    </source>
</evidence>
<organism evidence="4 5">
    <name type="scientific">Geodermatophilus sabuli</name>
    <dbReference type="NCBI Taxonomy" id="1564158"/>
    <lineage>
        <taxon>Bacteria</taxon>
        <taxon>Bacillati</taxon>
        <taxon>Actinomycetota</taxon>
        <taxon>Actinomycetes</taxon>
        <taxon>Geodermatophilales</taxon>
        <taxon>Geodermatophilaceae</taxon>
        <taxon>Geodermatophilus</taxon>
    </lineage>
</organism>
<name>A0A7K3VXK5_9ACTN</name>
<dbReference type="GO" id="GO:0006355">
    <property type="term" value="P:regulation of DNA-templated transcription"/>
    <property type="evidence" value="ECO:0007669"/>
    <property type="project" value="InterPro"/>
</dbReference>
<dbReference type="GO" id="GO:0005737">
    <property type="term" value="C:cytoplasm"/>
    <property type="evidence" value="ECO:0007669"/>
    <property type="project" value="TreeGrafter"/>
</dbReference>
<keyword evidence="5" id="KW-1185">Reference proteome</keyword>
<evidence type="ECO:0000313" key="5">
    <source>
        <dbReference type="Proteomes" id="UP000470246"/>
    </source>
</evidence>
<dbReference type="SMART" id="SM00421">
    <property type="entry name" value="HTH_LUXR"/>
    <property type="match status" value="1"/>
</dbReference>
<comment type="caution">
    <text evidence="4">The sequence shown here is derived from an EMBL/GenBank/DDBJ whole genome shotgun (WGS) entry which is preliminary data.</text>
</comment>
<dbReference type="Pfam" id="PF00196">
    <property type="entry name" value="GerE"/>
    <property type="match status" value="1"/>
</dbReference>
<dbReference type="PROSITE" id="PS50043">
    <property type="entry name" value="HTH_LUXR_2"/>
    <property type="match status" value="1"/>
</dbReference>
<dbReference type="GO" id="GO:0005524">
    <property type="term" value="F:ATP binding"/>
    <property type="evidence" value="ECO:0007669"/>
    <property type="project" value="UniProtKB-KW"/>
</dbReference>
<dbReference type="InterPro" id="IPR041664">
    <property type="entry name" value="AAA_16"/>
</dbReference>
<dbReference type="Proteomes" id="UP000470246">
    <property type="component" value="Unassembled WGS sequence"/>
</dbReference>
<dbReference type="PRINTS" id="PR00038">
    <property type="entry name" value="HTHLUXR"/>
</dbReference>
<feature type="domain" description="HTH luxR-type" evidence="3">
    <location>
        <begin position="846"/>
        <end position="911"/>
    </location>
</feature>
<keyword evidence="2" id="KW-0067">ATP-binding</keyword>
<dbReference type="Pfam" id="PF13191">
    <property type="entry name" value="AAA_16"/>
    <property type="match status" value="1"/>
</dbReference>
<dbReference type="SUPFAM" id="SSF46894">
    <property type="entry name" value="C-terminal effector domain of the bipartite response regulators"/>
    <property type="match status" value="1"/>
</dbReference>
<dbReference type="InterPro" id="IPR000792">
    <property type="entry name" value="Tscrpt_reg_LuxR_C"/>
</dbReference>
<dbReference type="InterPro" id="IPR016032">
    <property type="entry name" value="Sig_transdc_resp-reg_C-effctor"/>
</dbReference>
<dbReference type="Gene3D" id="1.10.10.10">
    <property type="entry name" value="Winged helix-like DNA-binding domain superfamily/Winged helix DNA-binding domain"/>
    <property type="match status" value="1"/>
</dbReference>
<dbReference type="InterPro" id="IPR036388">
    <property type="entry name" value="WH-like_DNA-bd_sf"/>
</dbReference>
<dbReference type="GO" id="GO:0004016">
    <property type="term" value="F:adenylate cyclase activity"/>
    <property type="evidence" value="ECO:0007669"/>
    <property type="project" value="TreeGrafter"/>
</dbReference>
<dbReference type="GO" id="GO:0003677">
    <property type="term" value="F:DNA binding"/>
    <property type="evidence" value="ECO:0007669"/>
    <property type="project" value="InterPro"/>
</dbReference>
<reference evidence="4 5" key="1">
    <citation type="submission" date="2020-02" db="EMBL/GenBank/DDBJ databases">
        <title>Geodermatophilus sabuli CPCC 205279 I12A-02694.</title>
        <authorList>
            <person name="Jiang Z."/>
        </authorList>
    </citation>
    <scope>NUCLEOTIDE SEQUENCE [LARGE SCALE GENOMIC DNA]</scope>
    <source>
        <strain evidence="4 5">I12A-02694</strain>
    </source>
</reference>
<dbReference type="SUPFAM" id="SSF52540">
    <property type="entry name" value="P-loop containing nucleoside triphosphate hydrolases"/>
    <property type="match status" value="1"/>
</dbReference>
<proteinExistence type="predicted"/>
<accession>A0A7K3VXK5</accession>
<keyword evidence="1" id="KW-0547">Nucleotide-binding</keyword>
<dbReference type="EMBL" id="JAAGWF010000007">
    <property type="protein sequence ID" value="NEK57381.1"/>
    <property type="molecule type" value="Genomic_DNA"/>
</dbReference>
<dbReference type="PANTHER" id="PTHR16305:SF35">
    <property type="entry name" value="TRANSCRIPTIONAL ACTIVATOR DOMAIN"/>
    <property type="match status" value="1"/>
</dbReference>
<dbReference type="InterPro" id="IPR027417">
    <property type="entry name" value="P-loop_NTPase"/>
</dbReference>
<gene>
    <name evidence="4" type="ORF">GCU56_05775</name>
</gene>
<sequence length="916" mass="94605">MLVGRGSEVAAIAATLDAARRGHSATLVLEGEPGVGKTTLLAAAADLATGFRCLRGAGVPAELAVGHAVLLQLLSPLRPDLPRVPGRQQAALAAALGWSDATSPGDRFLVSAGTMSLLGAAAEREPLLVLVDDLHWVDQESVGAVAFAARRLQHDRVAVVLTRRPQSGPGTDDLADLTRRPVPGLDAAAVGRLLAGRVADSLVPALVEATGGNPLALEEVVRSLTPEERRGSAPLPAALPVGERLTEGFGRPLQRLSAGARRALLLAALSSDPGAGPVVAALRAEGVDPDDALAEAEELGVVTVRAGTVAFPHPLLRAAVLRSSSPAERRAGHAALADALAGDPDRRTRHRSQAAVGSDDDLAADLEELAARERARRGLAAAAELQEGAARLYRSAERAATARALGVEDALLSGDARRVRALAGDVLGGTAPAPARARALFCLGVLEHHAGSVPAAPALLREAVAAGEGALRLQALQELAVVGYRLGSPATVADVAAETRALADPADAVQAMLADYTEASALAFGGRWAEARAPALRALDRLESDPVMREDPRFLHLALLAPGWAGELHLARGFVDRRLAAARAAGALGVLPLALSLVAAGALAMAEHRVAYAAAGEVVELGTELGYVADVATAQELLAFEEAARGRHEQAAAALSAARHLAARAGVADGAVQIHLVDAFTALCRGDLARVAAVLEQRIVADGGRLPRGEYELAVAPDLVEAYLGLGRRADAVALAGRHAALHRGTADPDVRAHVERLAGLLADDEAGSDAAFARAHEAHGAGADPFGAARTRLLHGSRLRRAGRRVDARRQLQLAADAFDAMGLDGWTARAAAELAATGQRARRRPGPSDQLTSQETRVALLVARGMSNREIATALFLSPRTVEHHLTAVLRKRGVRSRSAVAAAFAADAGPQPH</sequence>